<evidence type="ECO:0000313" key="2">
    <source>
        <dbReference type="EMBL" id="MFI1966724.1"/>
    </source>
</evidence>
<sequence>MKLLDEGADVFVPNVDQLPQALRPDSNTYKTYISTAVKVGDTSMGVLSIDCLKPGDLNEDDTKLVAVFARLLGAALAVKR</sequence>
<dbReference type="Gene3D" id="3.30.450.40">
    <property type="match status" value="1"/>
</dbReference>
<organism evidence="2 3">
    <name type="scientific">Streptomyces pathocidini</name>
    <dbReference type="NCBI Taxonomy" id="1650571"/>
    <lineage>
        <taxon>Bacteria</taxon>
        <taxon>Bacillati</taxon>
        <taxon>Actinomycetota</taxon>
        <taxon>Actinomycetes</taxon>
        <taxon>Kitasatosporales</taxon>
        <taxon>Streptomycetaceae</taxon>
        <taxon>Streptomyces</taxon>
    </lineage>
</organism>
<dbReference type="Pfam" id="PF01590">
    <property type="entry name" value="GAF"/>
    <property type="match status" value="1"/>
</dbReference>
<dbReference type="Proteomes" id="UP001611548">
    <property type="component" value="Unassembled WGS sequence"/>
</dbReference>
<reference evidence="2 3" key="1">
    <citation type="submission" date="2024-10" db="EMBL/GenBank/DDBJ databases">
        <title>The Natural Products Discovery Center: Release of the First 8490 Sequenced Strains for Exploring Actinobacteria Biosynthetic Diversity.</title>
        <authorList>
            <person name="Kalkreuter E."/>
            <person name="Kautsar S.A."/>
            <person name="Yang D."/>
            <person name="Bader C.D."/>
            <person name="Teijaro C.N."/>
            <person name="Fluegel L."/>
            <person name="Davis C.M."/>
            <person name="Simpson J.R."/>
            <person name="Lauterbach L."/>
            <person name="Steele A.D."/>
            <person name="Gui C."/>
            <person name="Meng S."/>
            <person name="Li G."/>
            <person name="Viehrig K."/>
            <person name="Ye F."/>
            <person name="Su P."/>
            <person name="Kiefer A.F."/>
            <person name="Nichols A."/>
            <person name="Cepeda A.J."/>
            <person name="Yan W."/>
            <person name="Fan B."/>
            <person name="Jiang Y."/>
            <person name="Adhikari A."/>
            <person name="Zheng C.-J."/>
            <person name="Schuster L."/>
            <person name="Cowan T.M."/>
            <person name="Smanski M.J."/>
            <person name="Chevrette M.G."/>
            <person name="De Carvalho L.P.S."/>
            <person name="Shen B."/>
        </authorList>
    </citation>
    <scope>NUCLEOTIDE SEQUENCE [LARGE SCALE GENOMIC DNA]</scope>
    <source>
        <strain evidence="2 3">NPDC020327</strain>
    </source>
</reference>
<evidence type="ECO:0000313" key="3">
    <source>
        <dbReference type="Proteomes" id="UP001611548"/>
    </source>
</evidence>
<dbReference type="SUPFAM" id="SSF55781">
    <property type="entry name" value="GAF domain-like"/>
    <property type="match status" value="1"/>
</dbReference>
<accession>A0ABW7UVW3</accession>
<name>A0ABW7UVW3_9ACTN</name>
<dbReference type="InterPro" id="IPR003018">
    <property type="entry name" value="GAF"/>
</dbReference>
<protein>
    <submittedName>
        <fullName evidence="2">GAF domain-containing protein</fullName>
    </submittedName>
</protein>
<dbReference type="EMBL" id="JBIRWE010000011">
    <property type="protein sequence ID" value="MFI1966724.1"/>
    <property type="molecule type" value="Genomic_DNA"/>
</dbReference>
<dbReference type="InterPro" id="IPR029016">
    <property type="entry name" value="GAF-like_dom_sf"/>
</dbReference>
<evidence type="ECO:0000259" key="1">
    <source>
        <dbReference type="Pfam" id="PF01590"/>
    </source>
</evidence>
<proteinExistence type="predicted"/>
<feature type="domain" description="GAF" evidence="1">
    <location>
        <begin position="5"/>
        <end position="76"/>
    </location>
</feature>
<gene>
    <name evidence="2" type="ORF">ACH429_21860</name>
</gene>
<keyword evidence="3" id="KW-1185">Reference proteome</keyword>
<dbReference type="RefSeq" id="WP_338058483.1">
    <property type="nucleotide sequence ID" value="NZ_JBIRWE010000011.1"/>
</dbReference>
<comment type="caution">
    <text evidence="2">The sequence shown here is derived from an EMBL/GenBank/DDBJ whole genome shotgun (WGS) entry which is preliminary data.</text>
</comment>